<keyword evidence="15" id="KW-1185">Reference proteome</keyword>
<evidence type="ECO:0000256" key="1">
    <source>
        <dbReference type="ARBA" id="ARBA00004123"/>
    </source>
</evidence>
<dbReference type="GO" id="GO:0008270">
    <property type="term" value="F:zinc ion binding"/>
    <property type="evidence" value="ECO:0007669"/>
    <property type="project" value="UniProtKB-KW"/>
</dbReference>
<evidence type="ECO:0000256" key="2">
    <source>
        <dbReference type="ARBA" id="ARBA00022723"/>
    </source>
</evidence>
<comment type="similarity">
    <text evidence="9">Belongs to the snail C2H2-type zinc-finger protein family.</text>
</comment>
<dbReference type="SUPFAM" id="SSF57903">
    <property type="entry name" value="FYVE/PHD zinc finger"/>
    <property type="match status" value="1"/>
</dbReference>
<dbReference type="PANTHER" id="PTHR24388:SF54">
    <property type="entry name" value="PROTEIN ESCARGOT"/>
    <property type="match status" value="1"/>
</dbReference>
<comment type="subcellular location">
    <subcellularLocation>
        <location evidence="1">Nucleus</location>
    </subcellularLocation>
</comment>
<name>A0AAV2SSJ9_MEGNR</name>
<evidence type="ECO:0000256" key="3">
    <source>
        <dbReference type="ARBA" id="ARBA00022737"/>
    </source>
</evidence>
<feature type="compositionally biased region" description="Basic and acidic residues" evidence="11">
    <location>
        <begin position="257"/>
        <end position="269"/>
    </location>
</feature>
<dbReference type="GO" id="GO:0005634">
    <property type="term" value="C:nucleus"/>
    <property type="evidence" value="ECO:0007669"/>
    <property type="project" value="UniProtKB-SubCell"/>
</dbReference>
<dbReference type="InterPro" id="IPR013087">
    <property type="entry name" value="Znf_C2H2_type"/>
</dbReference>
<feature type="domain" description="PHD-type" evidence="12">
    <location>
        <begin position="45"/>
        <end position="105"/>
    </location>
</feature>
<feature type="domain" description="C2H2-type" evidence="13">
    <location>
        <begin position="401"/>
        <end position="428"/>
    </location>
</feature>
<feature type="region of interest" description="Disordered" evidence="11">
    <location>
        <begin position="153"/>
        <end position="276"/>
    </location>
</feature>
<feature type="compositionally biased region" description="Polar residues" evidence="11">
    <location>
        <begin position="235"/>
        <end position="246"/>
    </location>
</feature>
<keyword evidence="5" id="KW-0862">Zinc</keyword>
<comment type="caution">
    <text evidence="14">The sequence shown here is derived from an EMBL/GenBank/DDBJ whole genome shotgun (WGS) entry which is preliminary data.</text>
</comment>
<dbReference type="GO" id="GO:0000981">
    <property type="term" value="F:DNA-binding transcription factor activity, RNA polymerase II-specific"/>
    <property type="evidence" value="ECO:0007669"/>
    <property type="project" value="TreeGrafter"/>
</dbReference>
<evidence type="ECO:0000313" key="14">
    <source>
        <dbReference type="EMBL" id="CAL4231262.1"/>
    </source>
</evidence>
<protein>
    <submittedName>
        <fullName evidence="14">Uncharacterized protein</fullName>
    </submittedName>
</protein>
<feature type="domain" description="C2H2-type" evidence="13">
    <location>
        <begin position="457"/>
        <end position="480"/>
    </location>
</feature>
<proteinExistence type="inferred from homology"/>
<dbReference type="SMART" id="SM00249">
    <property type="entry name" value="PHD"/>
    <property type="match status" value="1"/>
</dbReference>
<keyword evidence="3" id="KW-0677">Repeat</keyword>
<feature type="region of interest" description="Disordered" evidence="11">
    <location>
        <begin position="534"/>
        <end position="576"/>
    </location>
</feature>
<dbReference type="SMART" id="SM00355">
    <property type="entry name" value="ZnF_C2H2"/>
    <property type="match status" value="9"/>
</dbReference>
<dbReference type="Gene3D" id="3.30.160.60">
    <property type="entry name" value="Classic Zinc Finger"/>
    <property type="match status" value="6"/>
</dbReference>
<dbReference type="AlphaFoldDB" id="A0AAV2SSJ9"/>
<feature type="domain" description="C2H2-type" evidence="13">
    <location>
        <begin position="286"/>
        <end position="313"/>
    </location>
</feature>
<evidence type="ECO:0000256" key="4">
    <source>
        <dbReference type="ARBA" id="ARBA00022771"/>
    </source>
</evidence>
<dbReference type="InterPro" id="IPR019787">
    <property type="entry name" value="Znf_PHD-finger"/>
</dbReference>
<feature type="domain" description="C2H2-type" evidence="13">
    <location>
        <begin position="315"/>
        <end position="342"/>
    </location>
</feature>
<dbReference type="InterPro" id="IPR050527">
    <property type="entry name" value="Snail/Krueppel_Znf"/>
</dbReference>
<evidence type="ECO:0000259" key="13">
    <source>
        <dbReference type="PROSITE" id="PS50157"/>
    </source>
</evidence>
<dbReference type="Gene3D" id="3.30.40.10">
    <property type="entry name" value="Zinc/RING finger domain, C3HC4 (zinc finger)"/>
    <property type="match status" value="1"/>
</dbReference>
<dbReference type="GO" id="GO:0000978">
    <property type="term" value="F:RNA polymerase II cis-regulatory region sequence-specific DNA binding"/>
    <property type="evidence" value="ECO:0007669"/>
    <property type="project" value="TreeGrafter"/>
</dbReference>
<dbReference type="PROSITE" id="PS01359">
    <property type="entry name" value="ZF_PHD_1"/>
    <property type="match status" value="1"/>
</dbReference>
<dbReference type="EMBL" id="CAXKWB010109097">
    <property type="protein sequence ID" value="CAL4231262.1"/>
    <property type="molecule type" value="Genomic_DNA"/>
</dbReference>
<evidence type="ECO:0000256" key="10">
    <source>
        <dbReference type="PROSITE-ProRule" id="PRU00042"/>
    </source>
</evidence>
<evidence type="ECO:0000259" key="12">
    <source>
        <dbReference type="PROSITE" id="PS50016"/>
    </source>
</evidence>
<dbReference type="Pfam" id="PF00096">
    <property type="entry name" value="zf-C2H2"/>
    <property type="match status" value="3"/>
</dbReference>
<evidence type="ECO:0000256" key="5">
    <source>
        <dbReference type="ARBA" id="ARBA00022833"/>
    </source>
</evidence>
<evidence type="ECO:0000256" key="11">
    <source>
        <dbReference type="SAM" id="MobiDB-lite"/>
    </source>
</evidence>
<dbReference type="PANTHER" id="PTHR24388">
    <property type="entry name" value="ZINC FINGER PROTEIN"/>
    <property type="match status" value="1"/>
</dbReference>
<dbReference type="InterPro" id="IPR001965">
    <property type="entry name" value="Znf_PHD"/>
</dbReference>
<dbReference type="InterPro" id="IPR019786">
    <property type="entry name" value="Zinc_finger_PHD-type_CS"/>
</dbReference>
<evidence type="ECO:0000313" key="15">
    <source>
        <dbReference type="Proteomes" id="UP001497623"/>
    </source>
</evidence>
<evidence type="ECO:0000256" key="8">
    <source>
        <dbReference type="ARBA" id="ARBA00023242"/>
    </source>
</evidence>
<keyword evidence="4 10" id="KW-0863">Zinc-finger</keyword>
<dbReference type="PROSITE" id="PS00028">
    <property type="entry name" value="ZINC_FINGER_C2H2_1"/>
    <property type="match status" value="6"/>
</dbReference>
<evidence type="ECO:0000256" key="7">
    <source>
        <dbReference type="ARBA" id="ARBA00023163"/>
    </source>
</evidence>
<dbReference type="InterPro" id="IPR011011">
    <property type="entry name" value="Znf_FYVE_PHD"/>
</dbReference>
<feature type="compositionally biased region" description="Basic and acidic residues" evidence="11">
    <location>
        <begin position="206"/>
        <end position="222"/>
    </location>
</feature>
<feature type="domain" description="C2H2-type" evidence="13">
    <location>
        <begin position="343"/>
        <end position="371"/>
    </location>
</feature>
<feature type="compositionally biased region" description="Basic residues" evidence="11">
    <location>
        <begin position="160"/>
        <end position="178"/>
    </location>
</feature>
<feature type="domain" description="C2H2-type" evidence="13">
    <location>
        <begin position="514"/>
        <end position="551"/>
    </location>
</feature>
<dbReference type="FunFam" id="3.30.160.60:FF:000145">
    <property type="entry name" value="Zinc finger protein 574"/>
    <property type="match status" value="1"/>
</dbReference>
<keyword evidence="6" id="KW-0805">Transcription regulation</keyword>
<evidence type="ECO:0000256" key="9">
    <source>
        <dbReference type="ARBA" id="ARBA00037948"/>
    </source>
</evidence>
<keyword evidence="2" id="KW-0479">Metal-binding</keyword>
<feature type="domain" description="C2H2-type" evidence="13">
    <location>
        <begin position="429"/>
        <end position="456"/>
    </location>
</feature>
<feature type="domain" description="C2H2-type" evidence="13">
    <location>
        <begin position="485"/>
        <end position="513"/>
    </location>
</feature>
<organism evidence="14 15">
    <name type="scientific">Meganyctiphanes norvegica</name>
    <name type="common">Northern krill</name>
    <name type="synonym">Thysanopoda norvegica</name>
    <dbReference type="NCBI Taxonomy" id="48144"/>
    <lineage>
        <taxon>Eukaryota</taxon>
        <taxon>Metazoa</taxon>
        <taxon>Ecdysozoa</taxon>
        <taxon>Arthropoda</taxon>
        <taxon>Crustacea</taxon>
        <taxon>Multicrustacea</taxon>
        <taxon>Malacostraca</taxon>
        <taxon>Eumalacostraca</taxon>
        <taxon>Eucarida</taxon>
        <taxon>Euphausiacea</taxon>
        <taxon>Euphausiidae</taxon>
        <taxon>Meganyctiphanes</taxon>
    </lineage>
</organism>
<feature type="compositionally biased region" description="Low complexity" evidence="11">
    <location>
        <begin position="559"/>
        <end position="572"/>
    </location>
</feature>
<accession>A0AAV2SSJ9</accession>
<dbReference type="PROSITE" id="PS50016">
    <property type="entry name" value="ZF_PHD_2"/>
    <property type="match status" value="1"/>
</dbReference>
<dbReference type="SUPFAM" id="SSF57667">
    <property type="entry name" value="beta-beta-alpha zinc fingers"/>
    <property type="match status" value="5"/>
</dbReference>
<gene>
    <name evidence="14" type="ORF">MNOR_LOCUS39791</name>
</gene>
<keyword evidence="8" id="KW-0539">Nucleus</keyword>
<reference evidence="14 15" key="1">
    <citation type="submission" date="2024-05" db="EMBL/GenBank/DDBJ databases">
        <authorList>
            <person name="Wallberg A."/>
        </authorList>
    </citation>
    <scope>NUCLEOTIDE SEQUENCE [LARGE SCALE GENOMIC DNA]</scope>
</reference>
<dbReference type="Proteomes" id="UP001497623">
    <property type="component" value="Unassembled WGS sequence"/>
</dbReference>
<dbReference type="FunFam" id="3.30.160.60:FF:001289">
    <property type="entry name" value="Zinc finger protein 574"/>
    <property type="match status" value="1"/>
</dbReference>
<sequence>MDTGKCSECGKELVAGEKVRCVYCELNHTNVAGGGGDRGAPSEADTNCGVCDTFITRDIASLCCELCKRLYHNSCNEIPLVEQYCSLVHEAPKNVKWFCDKCVWETEKWIKEYTFNDDKTDKQGAVYSEKSDLKRTKGKRKGTNKRVKVSLELNKNQTIRTRRKSTTKNNTKKTKKTKKDISEKEINDPCENDNEQSNKPSGGDDIIEKSCEDNRDNAKDNISDGVTIKQEGINYDSTSEADNTEFQAEESNSDSDSFSKDEDSGEHSLIKNGKKYSKSKSNKNIFQCDKCPKYFRDKERIEPHKLWHDGDKKPFKCPVCKKGFVTKRKCNYHTIMHSDEKPHVCNICGKSVKRKDLLKGHIERVHSTKEKIHSCPECDFKCSHKQSFQKHMRTHKVPELIKCSLCDYQTRLQCKLNAHMVAHSDERSFICDECGKQYKTAGILRTHKKIHSAEKPFKCEVCEKGFKVKASLQTHMYVHTKAINHFCHICGYGAPTKDRVAFHVKTVHSDEKPFACEICGNKFKTKNDVNRHQKGLRGKCHGSNTHKQEKLPATKFKSSSESNAGDSNSSNSIPFRQHNQELPPLLLYTGGSNESLAPVYSSSHITATIHCPPPRLSVISGHYVD</sequence>
<evidence type="ECO:0000256" key="6">
    <source>
        <dbReference type="ARBA" id="ARBA00023015"/>
    </source>
</evidence>
<keyword evidence="7" id="KW-0804">Transcription</keyword>
<dbReference type="InterPro" id="IPR036236">
    <property type="entry name" value="Znf_C2H2_sf"/>
</dbReference>
<dbReference type="FunFam" id="3.30.160.60:FF:000446">
    <property type="entry name" value="Zinc finger protein"/>
    <property type="match status" value="1"/>
</dbReference>
<dbReference type="PROSITE" id="PS50157">
    <property type="entry name" value="ZINC_FINGER_C2H2_2"/>
    <property type="match status" value="8"/>
</dbReference>
<dbReference type="InterPro" id="IPR013083">
    <property type="entry name" value="Znf_RING/FYVE/PHD"/>
</dbReference>